<accession>A0A7J6DQ71</accession>
<dbReference type="InterPro" id="IPR011990">
    <property type="entry name" value="TPR-like_helical_dom_sf"/>
</dbReference>
<dbReference type="InterPro" id="IPR003107">
    <property type="entry name" value="HAT"/>
</dbReference>
<dbReference type="Proteomes" id="UP000583929">
    <property type="component" value="Unassembled WGS sequence"/>
</dbReference>
<dbReference type="Pfam" id="PF13181">
    <property type="entry name" value="TPR_8"/>
    <property type="match status" value="1"/>
</dbReference>
<name>A0A7J6DQ71_CANSA</name>
<sequence length="368" mass="41742">MLRTEPSFSIFNDEFQDLEDVGSDKEALQLQRTVTIGETIEDGDFSFGKTKMGLIKEEEGEEEPDVLGEEEEVNTSPLFIASGLGINGEGLGLSSMVDFDETSDKEDYYKRMVEQCPFHPLFLRNYAQFLQSKGDLYGAEDYYSRASVADPEDGEIWMQYAKLVWDVYHDQERASNYFKLATKAAPQDSNVLAAYASFLWGIEDDGEEDGAFDNQIQVEQKEDSTPRLNTAVDPCHTGNPDVYYRKMIEENPDSALFLRNYATFLYETQGNLQAAEEYYSRAILADPSDGEIMAQYARLVWELHHDGRKTESYFERAVQACPDNSSILAAYASFLWENEDDEEEEEEEEEKQASAPIFHGMAMTAASV</sequence>
<dbReference type="SMART" id="SM00386">
    <property type="entry name" value="HAT"/>
    <property type="match status" value="5"/>
</dbReference>
<dbReference type="PANTHER" id="PTHR26312">
    <property type="entry name" value="TETRATRICOPEPTIDE REPEAT PROTEIN 5"/>
    <property type="match status" value="1"/>
</dbReference>
<protein>
    <submittedName>
        <fullName evidence="2">Uncharacterized protein</fullName>
    </submittedName>
</protein>
<evidence type="ECO:0000313" key="2">
    <source>
        <dbReference type="EMBL" id="KAF4347950.1"/>
    </source>
</evidence>
<evidence type="ECO:0000256" key="1">
    <source>
        <dbReference type="SAM" id="MobiDB-lite"/>
    </source>
</evidence>
<feature type="region of interest" description="Disordered" evidence="1">
    <location>
        <begin position="338"/>
        <end position="368"/>
    </location>
</feature>
<evidence type="ECO:0000313" key="3">
    <source>
        <dbReference type="Proteomes" id="UP000583929"/>
    </source>
</evidence>
<dbReference type="Gene3D" id="1.25.40.10">
    <property type="entry name" value="Tetratricopeptide repeat domain"/>
    <property type="match status" value="2"/>
</dbReference>
<feature type="compositionally biased region" description="Acidic residues" evidence="1">
    <location>
        <begin position="338"/>
        <end position="350"/>
    </location>
</feature>
<dbReference type="SUPFAM" id="SSF48452">
    <property type="entry name" value="TPR-like"/>
    <property type="match status" value="1"/>
</dbReference>
<dbReference type="GO" id="GO:0006396">
    <property type="term" value="P:RNA processing"/>
    <property type="evidence" value="ECO:0007669"/>
    <property type="project" value="InterPro"/>
</dbReference>
<dbReference type="AlphaFoldDB" id="A0A7J6DQ71"/>
<organism evidence="2 3">
    <name type="scientific">Cannabis sativa</name>
    <name type="common">Hemp</name>
    <name type="synonym">Marijuana</name>
    <dbReference type="NCBI Taxonomy" id="3483"/>
    <lineage>
        <taxon>Eukaryota</taxon>
        <taxon>Viridiplantae</taxon>
        <taxon>Streptophyta</taxon>
        <taxon>Embryophyta</taxon>
        <taxon>Tracheophyta</taxon>
        <taxon>Spermatophyta</taxon>
        <taxon>Magnoliopsida</taxon>
        <taxon>eudicotyledons</taxon>
        <taxon>Gunneridae</taxon>
        <taxon>Pentapetalae</taxon>
        <taxon>rosids</taxon>
        <taxon>fabids</taxon>
        <taxon>Rosales</taxon>
        <taxon>Cannabaceae</taxon>
        <taxon>Cannabis</taxon>
    </lineage>
</organism>
<reference evidence="2 3" key="1">
    <citation type="journal article" date="2020" name="bioRxiv">
        <title>Sequence and annotation of 42 cannabis genomes reveals extensive copy number variation in cannabinoid synthesis and pathogen resistance genes.</title>
        <authorList>
            <person name="Mckernan K.J."/>
            <person name="Helbert Y."/>
            <person name="Kane L.T."/>
            <person name="Ebling H."/>
            <person name="Zhang L."/>
            <person name="Liu B."/>
            <person name="Eaton Z."/>
            <person name="Mclaughlin S."/>
            <person name="Kingan S."/>
            <person name="Baybayan P."/>
            <person name="Concepcion G."/>
            <person name="Jordan M."/>
            <person name="Riva A."/>
            <person name="Barbazuk W."/>
            <person name="Harkins T."/>
        </authorList>
    </citation>
    <scope>NUCLEOTIDE SEQUENCE [LARGE SCALE GENOMIC DNA]</scope>
    <source>
        <strain evidence="3">cv. Jamaican Lion 4</strain>
        <tissue evidence="2">Leaf</tissue>
    </source>
</reference>
<comment type="caution">
    <text evidence="2">The sequence shown here is derived from an EMBL/GenBank/DDBJ whole genome shotgun (WGS) entry which is preliminary data.</text>
</comment>
<dbReference type="InterPro" id="IPR019734">
    <property type="entry name" value="TPR_rpt"/>
</dbReference>
<dbReference type="PANTHER" id="PTHR26312:SF221">
    <property type="entry name" value="OS04G0510600 PROTEIN"/>
    <property type="match status" value="1"/>
</dbReference>
<keyword evidence="3" id="KW-1185">Reference proteome</keyword>
<proteinExistence type="predicted"/>
<dbReference type="EMBL" id="JAATIQ010000746">
    <property type="protein sequence ID" value="KAF4347950.1"/>
    <property type="molecule type" value="Genomic_DNA"/>
</dbReference>
<gene>
    <name evidence="2" type="ORF">G4B88_002864</name>
</gene>